<organism evidence="15 16">
    <name type="scientific">Aduncisulcus paluster</name>
    <dbReference type="NCBI Taxonomy" id="2918883"/>
    <lineage>
        <taxon>Eukaryota</taxon>
        <taxon>Metamonada</taxon>
        <taxon>Carpediemonas-like organisms</taxon>
        <taxon>Aduncisulcus</taxon>
    </lineage>
</organism>
<keyword evidence="2" id="KW-1003">Cell membrane</keyword>
<keyword evidence="9" id="KW-1015">Disulfide bond</keyword>
<evidence type="ECO:0000256" key="12">
    <source>
        <dbReference type="ARBA" id="ARBA00037793"/>
    </source>
</evidence>
<keyword evidence="7" id="KW-0969">Cilium</keyword>
<comment type="subcellular location">
    <subcellularLocation>
        <location evidence="12">Cell projection</location>
        <location evidence="12">Cilium</location>
        <location evidence="12">Flagellum membrane</location>
        <topology evidence="12">Single-pass type I membrane protein</topology>
    </subcellularLocation>
</comment>
<dbReference type="Pfam" id="PF22850">
    <property type="entry name" value="CATSPERD-E_C"/>
    <property type="match status" value="1"/>
</dbReference>
<gene>
    <name evidence="15" type="ORF">ADUPG1_008418</name>
</gene>
<accession>A0ABQ5KVZ9</accession>
<dbReference type="EMBL" id="BQXS01010945">
    <property type="protein sequence ID" value="GKT35215.1"/>
    <property type="molecule type" value="Genomic_DNA"/>
</dbReference>
<evidence type="ECO:0000256" key="9">
    <source>
        <dbReference type="ARBA" id="ARBA00023157"/>
    </source>
</evidence>
<evidence type="ECO:0000256" key="8">
    <source>
        <dbReference type="ARBA" id="ARBA00023136"/>
    </source>
</evidence>
<evidence type="ECO:0000256" key="2">
    <source>
        <dbReference type="ARBA" id="ARBA00022475"/>
    </source>
</evidence>
<evidence type="ECO:0000256" key="11">
    <source>
        <dbReference type="ARBA" id="ARBA00023273"/>
    </source>
</evidence>
<evidence type="ECO:0000256" key="3">
    <source>
        <dbReference type="ARBA" id="ARBA00022692"/>
    </source>
</evidence>
<reference evidence="15" key="1">
    <citation type="submission" date="2022-03" db="EMBL/GenBank/DDBJ databases">
        <title>Draft genome sequence of Aduncisulcus paluster, a free-living microaerophilic Fornicata.</title>
        <authorList>
            <person name="Yuyama I."/>
            <person name="Kume K."/>
            <person name="Tamura T."/>
            <person name="Inagaki Y."/>
            <person name="Hashimoto T."/>
        </authorList>
    </citation>
    <scope>NUCLEOTIDE SEQUENCE</scope>
    <source>
        <strain evidence="15">NY0171</strain>
    </source>
</reference>
<dbReference type="PANTHER" id="PTHR33722">
    <property type="entry name" value="CATION CHANNEL SPERM-ASSOCIATED PROTEIN SUBUNIT DELTA-RELATED"/>
    <property type="match status" value="1"/>
</dbReference>
<evidence type="ECO:0000256" key="1">
    <source>
        <dbReference type="ARBA" id="ARBA00010246"/>
    </source>
</evidence>
<dbReference type="PANTHER" id="PTHR33722:SF4">
    <property type="entry name" value="CATION CHANNEL SPERM-ASSOCIATED PROTEIN SUBUNIT EPSILON-LIKE"/>
    <property type="match status" value="1"/>
</dbReference>
<name>A0ABQ5KVZ9_9EUKA</name>
<keyword evidence="6 13" id="KW-1133">Transmembrane helix</keyword>
<comment type="caution">
    <text evidence="15">The sequence shown here is derived from an EMBL/GenBank/DDBJ whole genome shotgun (WGS) entry which is preliminary data.</text>
</comment>
<evidence type="ECO:0000256" key="13">
    <source>
        <dbReference type="SAM" id="Phobius"/>
    </source>
</evidence>
<keyword evidence="8 13" id="KW-0472">Membrane</keyword>
<evidence type="ECO:0000256" key="4">
    <source>
        <dbReference type="ARBA" id="ARBA00022729"/>
    </source>
</evidence>
<sequence length="1078" mass="117791">TTKKIYQCEEGTHQFTIGCDAVVDTFDISVSLNSDEFKWFSSAYYIDSDGNIGEKLPVPMTLYDYAENKDDIGDDSVTRSVLLRIWAEPSYSNLPDTETGSVFRGGFPVTPSSDGELYSRALHFTGEKPHIILSSIRTFDATTDIEWNSDSNTWDIELLVQEGLGHFIITSRRSMNFSYNTISACSFLMGDPSWTATTSSNSESWCAVTDTSSFDTTVQTDFTFLCSPFMDRHCIGLPVPTSSLRGIVSQSSFQYFVTTSMRFEVLPAPSTITASSPAAQHLSFIPRGAIGIATTPSDPLDLSTVMPLARGVLIQSVDSDGSGVYFSIDNQTLILLPLTDDTSKDWVPITGLTPRHVLDRDGRWTTTNSMIAAVGCNVSESGDCSVSWLNVGDSEVLHTLDHNLTQDNIDEEGALVPLANDATLDLSSESLSVLGSAHIKHISTCVISTTNVSIILCTFHGSDNATYFGEIELTAQNKDGTAAAASLEQCTKISSSEVDYTISTFLEGGQDLILHPMEIDGGPLYLSTVQGVGKTELNILYRDGTQFDTSIEYIESIQANRHGLVVMKSNEGKLFAGDFINGIFYEIHSPISDSSSIHLRFGSGGERLEFLQWNTDSASVSGEKQQYVIPFTYLTFTSELMLQQYPSNNRSTLPLTCPMSRMDVSEVPFSIHLDYCDDEESFSISTISKSATPIWVSVIYPSTLDAPSASHSLQLVSDNSKAIAISTSHYEISNSKNENMCGAYRFVTNIFSPGCTVWLNMQRSISLSSILSTAAIYSATDYDTKVVTTTELETVHEGFFSLPSFSTVSPVVSIRAGCPPGRHIRVSGVTFDSSQCPDFASGGSKHSLVSSSGKIDSLLTKSFLDSQLVDPDITEYDVAEFGCPISVYHGVESYLPTIELWDGSDKIRDVSAEFIIWEVQGRTDWETLITCQEAGCSYPAQSMKTVWDAFDHPTITDPTGRDMWDFWDREVYESCNTEDLKGAMASLDQSYPFLSADGGNGIAFNNIGNDGTFLFSVKVIDPEYTVCELETYLGMDVYGAPLSGTVNVIVILSITAICIGGLFVSFLLSRKRNSSLDG</sequence>
<protein>
    <submittedName>
        <fullName evidence="15">Cation channel sperm-associated protein subunit delta/epsilon like protein</fullName>
    </submittedName>
</protein>
<comment type="similarity">
    <text evidence="1">Belongs to the CATSPERD family.</text>
</comment>
<evidence type="ECO:0000256" key="6">
    <source>
        <dbReference type="ARBA" id="ARBA00022989"/>
    </source>
</evidence>
<keyword evidence="11" id="KW-0966">Cell projection</keyword>
<feature type="transmembrane region" description="Helical" evidence="13">
    <location>
        <begin position="1048"/>
        <end position="1068"/>
    </location>
</feature>
<keyword evidence="3 13" id="KW-0812">Transmembrane</keyword>
<dbReference type="InterPro" id="IPR053814">
    <property type="entry name" value="CATSPERD/E_C"/>
</dbReference>
<evidence type="ECO:0000256" key="5">
    <source>
        <dbReference type="ARBA" id="ARBA00022846"/>
    </source>
</evidence>
<keyword evidence="4" id="KW-0732">Signal</keyword>
<keyword evidence="16" id="KW-1185">Reference proteome</keyword>
<keyword evidence="5" id="KW-0282">Flagellum</keyword>
<dbReference type="InterPro" id="IPR028751">
    <property type="entry name" value="CATSPERD/E"/>
</dbReference>
<evidence type="ECO:0000256" key="7">
    <source>
        <dbReference type="ARBA" id="ARBA00023069"/>
    </source>
</evidence>
<evidence type="ECO:0000313" key="16">
    <source>
        <dbReference type="Proteomes" id="UP001057375"/>
    </source>
</evidence>
<feature type="domain" description="CATSPERD/E C-terminal" evidence="14">
    <location>
        <begin position="871"/>
        <end position="1071"/>
    </location>
</feature>
<evidence type="ECO:0000259" key="14">
    <source>
        <dbReference type="Pfam" id="PF22850"/>
    </source>
</evidence>
<feature type="non-terminal residue" evidence="15">
    <location>
        <position position="1"/>
    </location>
</feature>
<dbReference type="Proteomes" id="UP001057375">
    <property type="component" value="Unassembled WGS sequence"/>
</dbReference>
<evidence type="ECO:0000313" key="15">
    <source>
        <dbReference type="EMBL" id="GKT35215.1"/>
    </source>
</evidence>
<keyword evidence="10" id="KW-0325">Glycoprotein</keyword>
<proteinExistence type="inferred from homology"/>
<evidence type="ECO:0000256" key="10">
    <source>
        <dbReference type="ARBA" id="ARBA00023180"/>
    </source>
</evidence>